<dbReference type="VEuPathDB" id="AmoebaDB:NF0046450"/>
<sequence length="236" mass="27271">MSLKGWGLPLLLGSSIFTLYSIDCYFIHQKFMVRNFNDDMAKGHEKESSSEKELPPSQNNVSFQLPNKQSSQRGMNVQFDHYYSLFEHSAITETHPNVEEYARAFFTSKAFTPERYVLKLATSFSSNEQNRQNLNIEEIKRLNFQIGDQVGVFRVVDRNENEILFETEVGTLTWLGFSNNGHSPNGKTLHFGSAVLKQNFLVKVLTPFHHLYSRYLLGFAKQQLMDELSTMKSRHN</sequence>
<dbReference type="VEuPathDB" id="AmoebaDB:NfTy_038370"/>
<name>A0A6A5BW64_NAEFO</name>
<evidence type="ECO:0008006" key="5">
    <source>
        <dbReference type="Google" id="ProtNLM"/>
    </source>
</evidence>
<organism evidence="3 4">
    <name type="scientific">Naegleria fowleri</name>
    <name type="common">Brain eating amoeba</name>
    <dbReference type="NCBI Taxonomy" id="5763"/>
    <lineage>
        <taxon>Eukaryota</taxon>
        <taxon>Discoba</taxon>
        <taxon>Heterolobosea</taxon>
        <taxon>Tetramitia</taxon>
        <taxon>Eutetramitia</taxon>
        <taxon>Vahlkampfiidae</taxon>
        <taxon>Naegleria</taxon>
    </lineage>
</organism>
<gene>
    <name evidence="3" type="ORF">FDP41_012144</name>
</gene>
<keyword evidence="4" id="KW-1185">Reference proteome</keyword>
<dbReference type="Proteomes" id="UP000444721">
    <property type="component" value="Unassembled WGS sequence"/>
</dbReference>
<feature type="compositionally biased region" description="Basic and acidic residues" evidence="1">
    <location>
        <begin position="43"/>
        <end position="54"/>
    </location>
</feature>
<evidence type="ECO:0000256" key="2">
    <source>
        <dbReference type="SAM" id="Phobius"/>
    </source>
</evidence>
<comment type="caution">
    <text evidence="3">The sequence shown here is derived from an EMBL/GenBank/DDBJ whole genome shotgun (WGS) entry which is preliminary data.</text>
</comment>
<evidence type="ECO:0000313" key="3">
    <source>
        <dbReference type="EMBL" id="KAF0981487.1"/>
    </source>
</evidence>
<proteinExistence type="predicted"/>
<feature type="region of interest" description="Disordered" evidence="1">
    <location>
        <begin position="43"/>
        <end position="71"/>
    </location>
</feature>
<evidence type="ECO:0000313" key="4">
    <source>
        <dbReference type="Proteomes" id="UP000444721"/>
    </source>
</evidence>
<dbReference type="EMBL" id="VFQX01000013">
    <property type="protein sequence ID" value="KAF0981487.1"/>
    <property type="molecule type" value="Genomic_DNA"/>
</dbReference>
<feature type="transmembrane region" description="Helical" evidence="2">
    <location>
        <begin position="6"/>
        <end position="27"/>
    </location>
</feature>
<dbReference type="VEuPathDB" id="AmoebaDB:FDP41_012144"/>
<dbReference type="OrthoDB" id="73350at2759"/>
<keyword evidence="2" id="KW-0812">Transmembrane</keyword>
<keyword evidence="2" id="KW-0472">Membrane</keyword>
<protein>
    <recommendedName>
        <fullName evidence="5">DUF1990 domain-containing protein</fullName>
    </recommendedName>
</protein>
<keyword evidence="2" id="KW-1133">Transmembrane helix</keyword>
<dbReference type="AlphaFoldDB" id="A0A6A5BW64"/>
<feature type="compositionally biased region" description="Polar residues" evidence="1">
    <location>
        <begin position="58"/>
        <end position="71"/>
    </location>
</feature>
<evidence type="ECO:0000256" key="1">
    <source>
        <dbReference type="SAM" id="MobiDB-lite"/>
    </source>
</evidence>
<accession>A0A6A5BW64</accession>
<dbReference type="GeneID" id="68119359"/>
<dbReference type="RefSeq" id="XP_044566200.1">
    <property type="nucleotide sequence ID" value="XM_044702631.1"/>
</dbReference>
<reference evidence="3 4" key="1">
    <citation type="journal article" date="2019" name="Sci. Rep.">
        <title>Nanopore sequencing improves the draft genome of the human pathogenic amoeba Naegleria fowleri.</title>
        <authorList>
            <person name="Liechti N."/>
            <person name="Schurch N."/>
            <person name="Bruggmann R."/>
            <person name="Wittwer M."/>
        </authorList>
    </citation>
    <scope>NUCLEOTIDE SEQUENCE [LARGE SCALE GENOMIC DNA]</scope>
    <source>
        <strain evidence="3 4">ATCC 30894</strain>
    </source>
</reference>